<evidence type="ECO:0000313" key="3">
    <source>
        <dbReference type="EMBL" id="CAE0589687.1"/>
    </source>
</evidence>
<reference evidence="2" key="1">
    <citation type="submission" date="2021-01" db="EMBL/GenBank/DDBJ databases">
        <authorList>
            <person name="Corre E."/>
            <person name="Pelletier E."/>
            <person name="Niang G."/>
            <person name="Scheremetjew M."/>
            <person name="Finn R."/>
            <person name="Kale V."/>
            <person name="Holt S."/>
            <person name="Cochrane G."/>
            <person name="Meng A."/>
            <person name="Brown T."/>
            <person name="Cohen L."/>
        </authorList>
    </citation>
    <scope>NUCLEOTIDE SEQUENCE</scope>
    <source>
        <strain evidence="2">379</strain>
    </source>
</reference>
<proteinExistence type="predicted"/>
<evidence type="ECO:0000313" key="2">
    <source>
        <dbReference type="EMBL" id="CAE0589683.1"/>
    </source>
</evidence>
<gene>
    <name evidence="2" type="ORF">EHUX00137_LOCUS41604</name>
    <name evidence="3" type="ORF">EHUX00137_LOCUS41607</name>
</gene>
<dbReference type="EMBL" id="HBIR01053399">
    <property type="protein sequence ID" value="CAE0589687.1"/>
    <property type="molecule type" value="Transcribed_RNA"/>
</dbReference>
<name>A0A6U8RM94_EMIHU</name>
<evidence type="ECO:0000256" key="1">
    <source>
        <dbReference type="SAM" id="MobiDB-lite"/>
    </source>
</evidence>
<sequence>MGAEESTMGGGGGGGRKQQQPRFDVVKLRVVAYTVPVTHDVEPASEEICRLPRGTVVEAVEEKASRNGTVRVLITDPIWKGWISLRAPNGELDLEPTDAAQAEKLMARSGAAALQGPPLREPEAQAALVAELQAESFCIGAA</sequence>
<protein>
    <recommendedName>
        <fullName evidence="4">SH3 domain-containing protein</fullName>
    </recommendedName>
</protein>
<dbReference type="AlphaFoldDB" id="A0A6U8RM94"/>
<dbReference type="EMBL" id="HBIR01053395">
    <property type="protein sequence ID" value="CAE0589683.1"/>
    <property type="molecule type" value="Transcribed_RNA"/>
</dbReference>
<feature type="region of interest" description="Disordered" evidence="1">
    <location>
        <begin position="1"/>
        <end position="20"/>
    </location>
</feature>
<organism evidence="2">
    <name type="scientific">Emiliania huxleyi</name>
    <name type="common">Coccolithophore</name>
    <name type="synonym">Pontosphaera huxleyi</name>
    <dbReference type="NCBI Taxonomy" id="2903"/>
    <lineage>
        <taxon>Eukaryota</taxon>
        <taxon>Haptista</taxon>
        <taxon>Haptophyta</taxon>
        <taxon>Prymnesiophyceae</taxon>
        <taxon>Isochrysidales</taxon>
        <taxon>Noelaerhabdaceae</taxon>
        <taxon>Emiliania</taxon>
    </lineage>
</organism>
<evidence type="ECO:0008006" key="4">
    <source>
        <dbReference type="Google" id="ProtNLM"/>
    </source>
</evidence>
<accession>A0A6U8RM94</accession>